<dbReference type="PANTHER" id="PTHR30363">
    <property type="entry name" value="HTH-TYPE TRANSCRIPTIONAL REGULATOR SRLR-RELATED"/>
    <property type="match status" value="1"/>
</dbReference>
<keyword evidence="3" id="KW-0804">Transcription</keyword>
<keyword evidence="2" id="KW-0238">DNA-binding</keyword>
<dbReference type="Pfam" id="PF00455">
    <property type="entry name" value="DeoRC"/>
    <property type="match status" value="1"/>
</dbReference>
<evidence type="ECO:0000256" key="1">
    <source>
        <dbReference type="ARBA" id="ARBA00023015"/>
    </source>
</evidence>
<dbReference type="PANTHER" id="PTHR30363:SF44">
    <property type="entry name" value="AGA OPERON TRANSCRIPTIONAL REPRESSOR-RELATED"/>
    <property type="match status" value="1"/>
</dbReference>
<evidence type="ECO:0000313" key="6">
    <source>
        <dbReference type="Proteomes" id="UP000547458"/>
    </source>
</evidence>
<dbReference type="SUPFAM" id="SSF100950">
    <property type="entry name" value="NagB/RpiA/CoA transferase-like"/>
    <property type="match status" value="1"/>
</dbReference>
<keyword evidence="6" id="KW-1185">Reference proteome</keyword>
<evidence type="ECO:0000256" key="2">
    <source>
        <dbReference type="ARBA" id="ARBA00023125"/>
    </source>
</evidence>
<dbReference type="PRINTS" id="PR00037">
    <property type="entry name" value="HTHLACR"/>
</dbReference>
<dbReference type="InterPro" id="IPR037171">
    <property type="entry name" value="NagB/RpiA_transferase-like"/>
</dbReference>
<evidence type="ECO:0000259" key="4">
    <source>
        <dbReference type="PROSITE" id="PS51000"/>
    </source>
</evidence>
<reference evidence="5 6" key="1">
    <citation type="submission" date="2020-03" db="EMBL/GenBank/DDBJ databases">
        <title>Sequencing the genomes of 1000 actinobacteria strains.</title>
        <authorList>
            <person name="Klenk H.-P."/>
        </authorList>
    </citation>
    <scope>NUCLEOTIDE SEQUENCE [LARGE SCALE GENOMIC DNA]</scope>
    <source>
        <strain evidence="5 6">DSM 16403</strain>
    </source>
</reference>
<dbReference type="SMART" id="SM00420">
    <property type="entry name" value="HTH_DEOR"/>
    <property type="match status" value="1"/>
</dbReference>
<dbReference type="RefSeq" id="WP_167992004.1">
    <property type="nucleotide sequence ID" value="NZ_JAATJL010000001.1"/>
</dbReference>
<organism evidence="5 6">
    <name type="scientific">Arthrobacter pigmenti</name>
    <dbReference type="NCBI Taxonomy" id="271432"/>
    <lineage>
        <taxon>Bacteria</taxon>
        <taxon>Bacillati</taxon>
        <taxon>Actinomycetota</taxon>
        <taxon>Actinomycetes</taxon>
        <taxon>Micrococcales</taxon>
        <taxon>Micrococcaceae</taxon>
        <taxon>Arthrobacter</taxon>
    </lineage>
</organism>
<proteinExistence type="predicted"/>
<dbReference type="InterPro" id="IPR036390">
    <property type="entry name" value="WH_DNA-bd_sf"/>
</dbReference>
<dbReference type="EMBL" id="JAATJL010000001">
    <property type="protein sequence ID" value="NJC21862.1"/>
    <property type="molecule type" value="Genomic_DNA"/>
</dbReference>
<dbReference type="InterPro" id="IPR001034">
    <property type="entry name" value="DeoR_HTH"/>
</dbReference>
<dbReference type="Gene3D" id="1.10.10.10">
    <property type="entry name" value="Winged helix-like DNA-binding domain superfamily/Winged helix DNA-binding domain"/>
    <property type="match status" value="1"/>
</dbReference>
<dbReference type="Proteomes" id="UP000547458">
    <property type="component" value="Unassembled WGS sequence"/>
</dbReference>
<dbReference type="SUPFAM" id="SSF46785">
    <property type="entry name" value="Winged helix' DNA-binding domain"/>
    <property type="match status" value="1"/>
</dbReference>
<keyword evidence="1" id="KW-0805">Transcription regulation</keyword>
<gene>
    <name evidence="5" type="ORF">BJ994_000938</name>
</gene>
<dbReference type="GO" id="GO:0003700">
    <property type="term" value="F:DNA-binding transcription factor activity"/>
    <property type="evidence" value="ECO:0007669"/>
    <property type="project" value="InterPro"/>
</dbReference>
<evidence type="ECO:0000256" key="3">
    <source>
        <dbReference type="ARBA" id="ARBA00023163"/>
    </source>
</evidence>
<dbReference type="SMART" id="SM01134">
    <property type="entry name" value="DeoRC"/>
    <property type="match status" value="1"/>
</dbReference>
<comment type="caution">
    <text evidence="5">The sequence shown here is derived from an EMBL/GenBank/DDBJ whole genome shotgun (WGS) entry which is preliminary data.</text>
</comment>
<dbReference type="PROSITE" id="PS51000">
    <property type="entry name" value="HTH_DEOR_2"/>
    <property type="match status" value="1"/>
</dbReference>
<sequence>MNLEAGLKRGDRLNAILELLAQSKQLEVEDIVTRLHVSPATARRDLDSLAAQRLLSRTRGGATIESGAYSLPLKQNRDLGALRKRAIAYAASALIPRGSVVGLCGGTTSTALAQVLSVRRDLMEPSNKPTLTVVTNAINIAAQLAVRPNIKIMVTGGIVNSRSSELVGPYTDAILQHVALDFAFVGVNGLDPEFGPTVTDEGEAAVNAMVARRAATAYIVADSSKIGLRAFATMTGHAVSNLITDDGISEYQLAAFRERGTRVIVAPAVAED</sequence>
<evidence type="ECO:0000313" key="5">
    <source>
        <dbReference type="EMBL" id="NJC21862.1"/>
    </source>
</evidence>
<dbReference type="InterPro" id="IPR036388">
    <property type="entry name" value="WH-like_DNA-bd_sf"/>
</dbReference>
<dbReference type="GO" id="GO:0003677">
    <property type="term" value="F:DNA binding"/>
    <property type="evidence" value="ECO:0007669"/>
    <property type="project" value="UniProtKB-KW"/>
</dbReference>
<accession>A0A846RML7</accession>
<dbReference type="PROSITE" id="PS00894">
    <property type="entry name" value="HTH_DEOR_1"/>
    <property type="match status" value="1"/>
</dbReference>
<dbReference type="Pfam" id="PF08220">
    <property type="entry name" value="HTH_DeoR"/>
    <property type="match status" value="1"/>
</dbReference>
<dbReference type="AlphaFoldDB" id="A0A846RML7"/>
<feature type="domain" description="HTH deoR-type" evidence="4">
    <location>
        <begin position="9"/>
        <end position="64"/>
    </location>
</feature>
<dbReference type="InterPro" id="IPR050313">
    <property type="entry name" value="Carb_Metab_HTH_regulators"/>
</dbReference>
<protein>
    <submittedName>
        <fullName evidence="5">DeoR family transcriptional regulator of aga operon</fullName>
    </submittedName>
</protein>
<name>A0A846RML7_9MICC</name>
<dbReference type="InterPro" id="IPR014036">
    <property type="entry name" value="DeoR-like_C"/>
</dbReference>
<dbReference type="Gene3D" id="3.40.50.1360">
    <property type="match status" value="1"/>
</dbReference>
<dbReference type="InterPro" id="IPR018356">
    <property type="entry name" value="Tscrpt_reg_HTH_DeoR_CS"/>
</dbReference>